<evidence type="ECO:0000313" key="6">
    <source>
        <dbReference type="Proteomes" id="UP001162162"/>
    </source>
</evidence>
<dbReference type="InterPro" id="IPR050271">
    <property type="entry name" value="UDP-glycosyltransferase"/>
</dbReference>
<dbReference type="AlphaFoldDB" id="A0AAV8Z833"/>
<keyword evidence="4" id="KW-0812">Transmembrane</keyword>
<evidence type="ECO:0008006" key="7">
    <source>
        <dbReference type="Google" id="ProtNLM"/>
    </source>
</evidence>
<dbReference type="Proteomes" id="UP001162162">
    <property type="component" value="Unassembled WGS sequence"/>
</dbReference>
<keyword evidence="4" id="KW-0472">Membrane</keyword>
<dbReference type="Pfam" id="PF00201">
    <property type="entry name" value="UDPGT"/>
    <property type="match status" value="1"/>
</dbReference>
<comment type="similarity">
    <text evidence="1">Belongs to the UDP-glycosyltransferase family.</text>
</comment>
<reference evidence="5" key="1">
    <citation type="journal article" date="2023" name="Insect Mol. Biol.">
        <title>Genome sequencing provides insights into the evolution of gene families encoding plant cell wall-degrading enzymes in longhorned beetles.</title>
        <authorList>
            <person name="Shin N.R."/>
            <person name="Okamura Y."/>
            <person name="Kirsch R."/>
            <person name="Pauchet Y."/>
        </authorList>
    </citation>
    <scope>NUCLEOTIDE SEQUENCE</scope>
    <source>
        <strain evidence="5">AMC_N1</strain>
    </source>
</reference>
<dbReference type="SUPFAM" id="SSF53756">
    <property type="entry name" value="UDP-Glycosyltransferase/glycogen phosphorylase"/>
    <property type="match status" value="1"/>
</dbReference>
<evidence type="ECO:0000313" key="5">
    <source>
        <dbReference type="EMBL" id="KAJ8959687.1"/>
    </source>
</evidence>
<keyword evidence="4" id="KW-1133">Transmembrane helix</keyword>
<dbReference type="CDD" id="cd03784">
    <property type="entry name" value="GT1_Gtf-like"/>
    <property type="match status" value="1"/>
</dbReference>
<dbReference type="PANTHER" id="PTHR48043:SF159">
    <property type="entry name" value="EG:EG0003.4 PROTEIN-RELATED"/>
    <property type="match status" value="1"/>
</dbReference>
<sequence length="527" mass="60129">MLLTRDKVVLEFAVLLVSLVSLSWSADILAIIPTPSYSHQIAFVPLWRELSLRGHKVTVITTDPTNDPKLTNLTEINMKRAYNFFTNMNEIADSMTMWNIQESFLQMINAIIEEELSDPSVQDLIHNKRNFDVVIAEHFYPELLGFAEIYQTPRILIASLDTFGYVHNSVGNPSHPSVYPDLLTPFYPPLSFQERLVSTFFSWYTSYFTTYRNYPEKQKLMQKYFNTTTPVVNIMSDIDLLILNVNPVIQLVRALGPTTINIGGFRPGKTSSLQLSKDLKQFLDGANHGFIYFSLGSNIKSKDLGESTLRSIITALSEVPYKVLWKFEADHLPGQPNNVKLVKWAPQEQILAHPNIKLFVTQGGLQSMEEGIYSEVPFVVIPFFGDQEQNANLMRSKGIARIVNRKPFIETGDLKNAILEVINNPSYKNTVKKLKYLALDTPMTGIENAIWWIEYVVRHNGTKHLRNPIADLPSYQYYLLDVVGFLIALMCLIIWITILLAKLLLRGLTMFISILVIDKEQSKLKEQ</sequence>
<dbReference type="GO" id="GO:0008194">
    <property type="term" value="F:UDP-glycosyltransferase activity"/>
    <property type="evidence" value="ECO:0007669"/>
    <property type="project" value="InterPro"/>
</dbReference>
<keyword evidence="2" id="KW-0328">Glycosyltransferase</keyword>
<accession>A0AAV8Z833</accession>
<dbReference type="PANTHER" id="PTHR48043">
    <property type="entry name" value="EG:EG0003.4 PROTEIN-RELATED"/>
    <property type="match status" value="1"/>
</dbReference>
<dbReference type="FunFam" id="3.40.50.2000:FF:000050">
    <property type="entry name" value="UDP-glucuronosyltransferase"/>
    <property type="match status" value="1"/>
</dbReference>
<feature type="transmembrane region" description="Helical" evidence="4">
    <location>
        <begin position="477"/>
        <end position="505"/>
    </location>
</feature>
<dbReference type="InterPro" id="IPR002213">
    <property type="entry name" value="UDP_glucos_trans"/>
</dbReference>
<keyword evidence="3" id="KW-0808">Transferase</keyword>
<evidence type="ECO:0000256" key="2">
    <source>
        <dbReference type="ARBA" id="ARBA00022676"/>
    </source>
</evidence>
<evidence type="ECO:0000256" key="4">
    <source>
        <dbReference type="SAM" id="Phobius"/>
    </source>
</evidence>
<dbReference type="Gene3D" id="3.40.50.2000">
    <property type="entry name" value="Glycogen Phosphorylase B"/>
    <property type="match status" value="2"/>
</dbReference>
<organism evidence="5 6">
    <name type="scientific">Aromia moschata</name>
    <dbReference type="NCBI Taxonomy" id="1265417"/>
    <lineage>
        <taxon>Eukaryota</taxon>
        <taxon>Metazoa</taxon>
        <taxon>Ecdysozoa</taxon>
        <taxon>Arthropoda</taxon>
        <taxon>Hexapoda</taxon>
        <taxon>Insecta</taxon>
        <taxon>Pterygota</taxon>
        <taxon>Neoptera</taxon>
        <taxon>Endopterygota</taxon>
        <taxon>Coleoptera</taxon>
        <taxon>Polyphaga</taxon>
        <taxon>Cucujiformia</taxon>
        <taxon>Chrysomeloidea</taxon>
        <taxon>Cerambycidae</taxon>
        <taxon>Cerambycinae</taxon>
        <taxon>Callichromatini</taxon>
        <taxon>Aromia</taxon>
    </lineage>
</organism>
<protein>
    <recommendedName>
        <fullName evidence="7">Glucuronosyltransferase</fullName>
    </recommendedName>
</protein>
<dbReference type="EMBL" id="JAPWTK010000012">
    <property type="protein sequence ID" value="KAJ8959687.1"/>
    <property type="molecule type" value="Genomic_DNA"/>
</dbReference>
<evidence type="ECO:0000256" key="1">
    <source>
        <dbReference type="ARBA" id="ARBA00009995"/>
    </source>
</evidence>
<proteinExistence type="inferred from homology"/>
<evidence type="ECO:0000256" key="3">
    <source>
        <dbReference type="ARBA" id="ARBA00022679"/>
    </source>
</evidence>
<gene>
    <name evidence="5" type="ORF">NQ318_021878</name>
</gene>
<name>A0AAV8Z833_9CUCU</name>
<comment type="caution">
    <text evidence="5">The sequence shown here is derived from an EMBL/GenBank/DDBJ whole genome shotgun (WGS) entry which is preliminary data.</text>
</comment>
<keyword evidence="6" id="KW-1185">Reference proteome</keyword>